<reference evidence="2" key="2">
    <citation type="submission" date="2020-05" db="UniProtKB">
        <authorList>
            <consortium name="EnsemblMetazoa"/>
        </authorList>
    </citation>
    <scope>IDENTIFICATION</scope>
    <source>
        <strain evidence="2">CM1001059</strain>
    </source>
</reference>
<protein>
    <recommendedName>
        <fullName evidence="4">U2A'/phosphoprotein 32 family A C-terminal domain-containing protein</fullName>
    </recommendedName>
</protein>
<dbReference type="Gene3D" id="3.80.10.10">
    <property type="entry name" value="Ribonuclease Inhibitor"/>
    <property type="match status" value="1"/>
</dbReference>
<dbReference type="FunFam" id="3.80.10.10:FF:000695">
    <property type="entry name" value="leucine-rich melanocyte differentiation-associated protein"/>
    <property type="match status" value="1"/>
</dbReference>
<dbReference type="InterPro" id="IPR032675">
    <property type="entry name" value="LRR_dom_sf"/>
</dbReference>
<dbReference type="InterPro" id="IPR043313">
    <property type="entry name" value="LRMDA"/>
</dbReference>
<feature type="compositionally biased region" description="Polar residues" evidence="1">
    <location>
        <begin position="212"/>
        <end position="230"/>
    </location>
</feature>
<feature type="region of interest" description="Disordered" evidence="1">
    <location>
        <begin position="207"/>
        <end position="231"/>
    </location>
</feature>
<sequence length="558" mass="62251">MLLTQLEIAVGNPTLKRKYSGDYGALKKKMEAINWNKIMYIPQEEKLIYFDQKTYRLPEAIVTMYADRVQHLDLSHNKLSSFDALERFPYLVELVLDNNYLTDEIIFPAQLNNVKLLSLNNNKFKNLDLLLTKLSLCFPELEYLSLLGNPACPCHLLNLKYTEYDYQKYRLYIIRHLPKLRILDGQRVKKMERDFVRCQLENYGETLDNDPNAVSGSAKQQQQTNGTRKSNTLKHLYTTVSSGLGLGRKNPPVYSPLPETLREVGDHRGAYGRCRYRYVGAQSEGNRLNTNDLKLIEVNSFSASSFWYSRLLPISCDDLPSISSASSVNTVTQRFDVQSPMSICKGKGKTLQFLNPRARSRATPSHTYIHQQPSGLSPAPRFLSFASWNDSHSVLTPAAPPVRADTLLTDASLPPFSNQPRTLCAISRSGLSFITLPPIRPSDLPPPNSDTRAPFSSTTGCVVAGKFCASSPHSVSCTDALLESTSVISRLRNSRPDVFAVNWTTSLASLHMPITSTIAFGSMLAICEIGTKLYCISGIEPSASLHSCTIVSFVIVIS</sequence>
<proteinExistence type="predicted"/>
<dbReference type="SUPFAM" id="SSF52058">
    <property type="entry name" value="L domain-like"/>
    <property type="match status" value="1"/>
</dbReference>
<evidence type="ECO:0000256" key="1">
    <source>
        <dbReference type="SAM" id="MobiDB-lite"/>
    </source>
</evidence>
<organism evidence="2 3">
    <name type="scientific">Anopheles melas</name>
    <dbReference type="NCBI Taxonomy" id="34690"/>
    <lineage>
        <taxon>Eukaryota</taxon>
        <taxon>Metazoa</taxon>
        <taxon>Ecdysozoa</taxon>
        <taxon>Arthropoda</taxon>
        <taxon>Hexapoda</taxon>
        <taxon>Insecta</taxon>
        <taxon>Pterygota</taxon>
        <taxon>Neoptera</taxon>
        <taxon>Endopterygota</taxon>
        <taxon>Diptera</taxon>
        <taxon>Nematocera</taxon>
        <taxon>Culicoidea</taxon>
        <taxon>Culicidae</taxon>
        <taxon>Anophelinae</taxon>
        <taxon>Anopheles</taxon>
    </lineage>
</organism>
<dbReference type="InterPro" id="IPR001611">
    <property type="entry name" value="Leu-rich_rpt"/>
</dbReference>
<dbReference type="PANTHER" id="PTHR46282:SF2">
    <property type="entry name" value="LEUCINE-RICH MELANOCYTE DIFFERENTIATION-ASSOCIATED PROTEIN"/>
    <property type="match status" value="1"/>
</dbReference>
<evidence type="ECO:0000313" key="2">
    <source>
        <dbReference type="EnsemblMetazoa" id="AMEC007188-PA"/>
    </source>
</evidence>
<dbReference type="AlphaFoldDB" id="A0A182TRU0"/>
<dbReference type="STRING" id="34690.A0A182TRU0"/>
<dbReference type="PANTHER" id="PTHR46282">
    <property type="entry name" value="LEUCINE-RICH MELANOCYTE DIFFERENTIATION-ASSOCIATED PROTEIN"/>
    <property type="match status" value="1"/>
</dbReference>
<keyword evidence="3" id="KW-1185">Reference proteome</keyword>
<name>A0A182TRU0_9DIPT</name>
<accession>A0A182TRU0</accession>
<dbReference type="Proteomes" id="UP000075902">
    <property type="component" value="Unassembled WGS sequence"/>
</dbReference>
<dbReference type="PROSITE" id="PS51450">
    <property type="entry name" value="LRR"/>
    <property type="match status" value="1"/>
</dbReference>
<evidence type="ECO:0008006" key="4">
    <source>
        <dbReference type="Google" id="ProtNLM"/>
    </source>
</evidence>
<evidence type="ECO:0000313" key="3">
    <source>
        <dbReference type="Proteomes" id="UP000075902"/>
    </source>
</evidence>
<reference evidence="3" key="1">
    <citation type="submission" date="2014-01" db="EMBL/GenBank/DDBJ databases">
        <title>The Genome Sequence of Anopheles melas CM1001059_A (V2).</title>
        <authorList>
            <consortium name="The Broad Institute Genomics Platform"/>
            <person name="Neafsey D.E."/>
            <person name="Besansky N."/>
            <person name="Howell P."/>
            <person name="Walton C."/>
            <person name="Young S.K."/>
            <person name="Zeng Q."/>
            <person name="Gargeya S."/>
            <person name="Fitzgerald M."/>
            <person name="Haas B."/>
            <person name="Abouelleil A."/>
            <person name="Allen A.W."/>
            <person name="Alvarado L."/>
            <person name="Arachchi H.M."/>
            <person name="Berlin A.M."/>
            <person name="Chapman S.B."/>
            <person name="Gainer-Dewar J."/>
            <person name="Goldberg J."/>
            <person name="Griggs A."/>
            <person name="Gujja S."/>
            <person name="Hansen M."/>
            <person name="Howarth C."/>
            <person name="Imamovic A."/>
            <person name="Ireland A."/>
            <person name="Larimer J."/>
            <person name="McCowan C."/>
            <person name="Murphy C."/>
            <person name="Pearson M."/>
            <person name="Poon T.W."/>
            <person name="Priest M."/>
            <person name="Roberts A."/>
            <person name="Saif S."/>
            <person name="Shea T."/>
            <person name="Sisk P."/>
            <person name="Sykes S."/>
            <person name="Wortman J."/>
            <person name="Nusbaum C."/>
            <person name="Birren B."/>
        </authorList>
    </citation>
    <scope>NUCLEOTIDE SEQUENCE [LARGE SCALE GENOMIC DNA]</scope>
    <source>
        <strain evidence="3">CM1001059</strain>
    </source>
</reference>
<dbReference type="EnsemblMetazoa" id="AMEC007188-RA">
    <property type="protein sequence ID" value="AMEC007188-PA"/>
    <property type="gene ID" value="AMEC007188"/>
</dbReference>
<dbReference type="VEuPathDB" id="VectorBase:AMEC007188"/>